<keyword evidence="3" id="KW-1185">Reference proteome</keyword>
<sequence length="169" mass="18669">MPFTVYPFRFGGLAESTVFISCRLVQIQIWLVVPSVAFLGRISGRSKVQGIVVAKHRSEIRFLAVDVHVFGIEHFLLIGKSRDVVRLFSESNRSLIAWCHRGKLLHLFVRCLVLTVGFQHLGIAVIDFGILFLLSSLGIPFCGFSCIEDVVVALGQLAVNVIVGFVVAD</sequence>
<feature type="transmembrane region" description="Helical" evidence="1">
    <location>
        <begin position="107"/>
        <end position="134"/>
    </location>
</feature>
<dbReference type="AlphaFoldDB" id="V6SA17"/>
<organism evidence="2 3">
    <name type="scientific">Flavobacterium limnosediminis JC2902</name>
    <dbReference type="NCBI Taxonomy" id="1341181"/>
    <lineage>
        <taxon>Bacteria</taxon>
        <taxon>Pseudomonadati</taxon>
        <taxon>Bacteroidota</taxon>
        <taxon>Flavobacteriia</taxon>
        <taxon>Flavobacteriales</taxon>
        <taxon>Flavobacteriaceae</taxon>
        <taxon>Flavobacterium</taxon>
    </lineage>
</organism>
<keyword evidence="1" id="KW-1133">Transmembrane helix</keyword>
<gene>
    <name evidence="2" type="ORF">FLJC2902T_32260</name>
</gene>
<accession>V6SA17</accession>
<evidence type="ECO:0000313" key="2">
    <source>
        <dbReference type="EMBL" id="ESU23523.1"/>
    </source>
</evidence>
<reference evidence="2 3" key="1">
    <citation type="submission" date="2013-08" db="EMBL/GenBank/DDBJ databases">
        <title>Flavobacterium limnosediminis JC2902 genome sequencing.</title>
        <authorList>
            <person name="Lee K."/>
            <person name="Yi H."/>
            <person name="Park S."/>
            <person name="Chun J."/>
        </authorList>
    </citation>
    <scope>NUCLEOTIDE SEQUENCE [LARGE SCALE GENOMIC DNA]</scope>
    <source>
        <strain evidence="2 3">JC2902</strain>
    </source>
</reference>
<feature type="transmembrane region" description="Helical" evidence="1">
    <location>
        <begin position="146"/>
        <end position="168"/>
    </location>
</feature>
<dbReference type="EMBL" id="AVGG01000046">
    <property type="protein sequence ID" value="ESU23523.1"/>
    <property type="molecule type" value="Genomic_DNA"/>
</dbReference>
<proteinExistence type="predicted"/>
<evidence type="ECO:0000313" key="3">
    <source>
        <dbReference type="Proteomes" id="UP000018004"/>
    </source>
</evidence>
<dbReference type="PATRIC" id="fig|1341181.4.peg.3163"/>
<comment type="caution">
    <text evidence="2">The sequence shown here is derived from an EMBL/GenBank/DDBJ whole genome shotgun (WGS) entry which is preliminary data.</text>
</comment>
<name>V6SA17_9FLAO</name>
<dbReference type="Proteomes" id="UP000018004">
    <property type="component" value="Unassembled WGS sequence"/>
</dbReference>
<keyword evidence="1" id="KW-0812">Transmembrane</keyword>
<keyword evidence="1" id="KW-0472">Membrane</keyword>
<protein>
    <submittedName>
        <fullName evidence="2">Uncharacterized protein</fullName>
    </submittedName>
</protein>
<evidence type="ECO:0000256" key="1">
    <source>
        <dbReference type="SAM" id="Phobius"/>
    </source>
</evidence>